<dbReference type="PANTHER" id="PTHR46033">
    <property type="entry name" value="PROTEIN MAIN-LIKE 2"/>
    <property type="match status" value="1"/>
</dbReference>
<proteinExistence type="predicted"/>
<dbReference type="GO" id="GO:0010073">
    <property type="term" value="P:meristem maintenance"/>
    <property type="evidence" value="ECO:0007669"/>
    <property type="project" value="InterPro"/>
</dbReference>
<feature type="domain" description="Aminotransferase-like plant mobile" evidence="1">
    <location>
        <begin position="22"/>
        <end position="65"/>
    </location>
</feature>
<name>A0AAV2CHT0_9ROSI</name>
<dbReference type="InterPro" id="IPR019557">
    <property type="entry name" value="AminoTfrase-like_pln_mobile"/>
</dbReference>
<accession>A0AAV2CHT0</accession>
<evidence type="ECO:0000259" key="1">
    <source>
        <dbReference type="Pfam" id="PF10536"/>
    </source>
</evidence>
<evidence type="ECO:0000313" key="2">
    <source>
        <dbReference type="EMBL" id="CAL1355295.1"/>
    </source>
</evidence>
<dbReference type="PANTHER" id="PTHR46033:SF8">
    <property type="entry name" value="PROTEIN MAINTENANCE OF MERISTEMS-LIKE"/>
    <property type="match status" value="1"/>
</dbReference>
<dbReference type="InterPro" id="IPR044824">
    <property type="entry name" value="MAIN-like"/>
</dbReference>
<organism evidence="2 3">
    <name type="scientific">Linum trigynum</name>
    <dbReference type="NCBI Taxonomy" id="586398"/>
    <lineage>
        <taxon>Eukaryota</taxon>
        <taxon>Viridiplantae</taxon>
        <taxon>Streptophyta</taxon>
        <taxon>Embryophyta</taxon>
        <taxon>Tracheophyta</taxon>
        <taxon>Spermatophyta</taxon>
        <taxon>Magnoliopsida</taxon>
        <taxon>eudicotyledons</taxon>
        <taxon>Gunneridae</taxon>
        <taxon>Pentapetalae</taxon>
        <taxon>rosids</taxon>
        <taxon>fabids</taxon>
        <taxon>Malpighiales</taxon>
        <taxon>Linaceae</taxon>
        <taxon>Linum</taxon>
    </lineage>
</organism>
<reference evidence="2 3" key="1">
    <citation type="submission" date="2024-04" db="EMBL/GenBank/DDBJ databases">
        <authorList>
            <person name="Fracassetti M."/>
        </authorList>
    </citation>
    <scope>NUCLEOTIDE SEQUENCE [LARGE SCALE GENOMIC DNA]</scope>
</reference>
<dbReference type="EMBL" id="OZ034813">
    <property type="protein sequence ID" value="CAL1355295.1"/>
    <property type="molecule type" value="Genomic_DNA"/>
</dbReference>
<protein>
    <recommendedName>
        <fullName evidence="1">Aminotransferase-like plant mobile domain-containing protein</fullName>
    </recommendedName>
</protein>
<keyword evidence="3" id="KW-1185">Reference proteome</keyword>
<dbReference type="Proteomes" id="UP001497516">
    <property type="component" value="Chromosome 1"/>
</dbReference>
<dbReference type="Pfam" id="PF10536">
    <property type="entry name" value="PMD"/>
    <property type="match status" value="1"/>
</dbReference>
<sequence>MGCVRIETLIERAGLASARFFIGMEFDNDLLTVLVERWRRETHTFYLLEGEATITLNDVALLIDFLTLKDASIVLSSV</sequence>
<dbReference type="AlphaFoldDB" id="A0AAV2CHT0"/>
<evidence type="ECO:0000313" key="3">
    <source>
        <dbReference type="Proteomes" id="UP001497516"/>
    </source>
</evidence>
<gene>
    <name evidence="2" type="ORF">LTRI10_LOCUS3064</name>
</gene>